<keyword evidence="1" id="KW-0472">Membrane</keyword>
<proteinExistence type="predicted"/>
<evidence type="ECO:0000313" key="2">
    <source>
        <dbReference type="EMBL" id="SEA10394.1"/>
    </source>
</evidence>
<dbReference type="Gene3D" id="3.90.1340.10">
    <property type="entry name" value="Phage tail collar domain"/>
    <property type="match status" value="1"/>
</dbReference>
<evidence type="ECO:0000256" key="1">
    <source>
        <dbReference type="SAM" id="Phobius"/>
    </source>
</evidence>
<accession>A0A1H3YHB5</accession>
<keyword evidence="1" id="KW-1133">Transmembrane helix</keyword>
<protein>
    <recommendedName>
        <fullName evidence="4">Phage tail collar domain-containing protein</fullName>
    </recommendedName>
</protein>
<dbReference type="OrthoDB" id="1684765at2"/>
<sequence length="420" mass="45057">MSLRQKIESHFRNRNGQGGLVGVIIATTILSTIIAGATEWYLSMHKNIDKSSDELSAVSVGFNEWNKIVHDDFTQTASKSGKSESVDVMGKFTVIKEYGSVGIPNNNGTCKTASEAELDDADETCMPITLTVKDKSGNVLHTSQPTLFSSSAGVSPVPDYSQGIEVDTSKPFIAPEDGMIFLWIQNGCAHPTAYANQGMTIDGVVVARHTLGVHIEDGYMETFPVKKGMEIKTFANASDYMALLHPVFYPYQGRKVKGNYSKPPVEIIEDNSSQPSNNQISDPVPVGTILPYSGSLAKIPSGWHLCDGTAGTPDMRDRFLMGWGSKGVGSYVSAGLPNITGTIINNGNVGYLRSNGGETGSGLGALYLKNASYNIDIEGAAAAGHSYDFGIDASRSNSIYGNSNTVQPPSYVVYYIMKIK</sequence>
<dbReference type="InterPro" id="IPR037053">
    <property type="entry name" value="Phage_tail_collar_dom_sf"/>
</dbReference>
<reference evidence="2 3" key="1">
    <citation type="submission" date="2016-10" db="EMBL/GenBank/DDBJ databases">
        <authorList>
            <person name="de Groot N.N."/>
        </authorList>
    </citation>
    <scope>NUCLEOTIDE SEQUENCE [LARGE SCALE GENOMIC DNA]</scope>
    <source>
        <strain evidence="2 3">DSM 2872</strain>
    </source>
</reference>
<keyword evidence="1" id="KW-0812">Transmembrane</keyword>
<dbReference type="AlphaFoldDB" id="A0A1H3YHB5"/>
<name>A0A1H3YHB5_SELRU</name>
<organism evidence="2 3">
    <name type="scientific">Selenomonas ruminantium</name>
    <dbReference type="NCBI Taxonomy" id="971"/>
    <lineage>
        <taxon>Bacteria</taxon>
        <taxon>Bacillati</taxon>
        <taxon>Bacillota</taxon>
        <taxon>Negativicutes</taxon>
        <taxon>Selenomonadales</taxon>
        <taxon>Selenomonadaceae</taxon>
        <taxon>Selenomonas</taxon>
    </lineage>
</organism>
<dbReference type="EMBL" id="FNQG01000008">
    <property type="protein sequence ID" value="SEA10394.1"/>
    <property type="molecule type" value="Genomic_DNA"/>
</dbReference>
<dbReference type="RefSeq" id="WP_074672410.1">
    <property type="nucleotide sequence ID" value="NZ_FNQG01000008.1"/>
</dbReference>
<gene>
    <name evidence="2" type="ORF">SAMN05660648_01952</name>
</gene>
<feature type="transmembrane region" description="Helical" evidence="1">
    <location>
        <begin position="20"/>
        <end position="42"/>
    </location>
</feature>
<evidence type="ECO:0008006" key="4">
    <source>
        <dbReference type="Google" id="ProtNLM"/>
    </source>
</evidence>
<evidence type="ECO:0000313" key="3">
    <source>
        <dbReference type="Proteomes" id="UP000183469"/>
    </source>
</evidence>
<dbReference type="Proteomes" id="UP000183469">
    <property type="component" value="Unassembled WGS sequence"/>
</dbReference>
<dbReference type="SUPFAM" id="SSF88874">
    <property type="entry name" value="Receptor-binding domain of short tail fibre protein gp12"/>
    <property type="match status" value="1"/>
</dbReference>